<dbReference type="InterPro" id="IPR003961">
    <property type="entry name" value="FN3_dom"/>
</dbReference>
<evidence type="ECO:0000256" key="1">
    <source>
        <dbReference type="ARBA" id="ARBA00022737"/>
    </source>
</evidence>
<reference evidence="4" key="1">
    <citation type="journal article" date="2019" name="Int. J. Syst. Evol. Microbiol.">
        <title>The Global Catalogue of Microorganisms (GCM) 10K type strain sequencing project: providing services to taxonomists for standard genome sequencing and annotation.</title>
        <authorList>
            <consortium name="The Broad Institute Genomics Platform"/>
            <consortium name="The Broad Institute Genome Sequencing Center for Infectious Disease"/>
            <person name="Wu L."/>
            <person name="Ma J."/>
        </authorList>
    </citation>
    <scope>NUCLEOTIDE SEQUENCE [LARGE SCALE GENOMIC DNA]</scope>
    <source>
        <strain evidence="4">CECT 7184</strain>
    </source>
</reference>
<dbReference type="Gene3D" id="2.60.40.10">
    <property type="entry name" value="Immunoglobulins"/>
    <property type="match status" value="1"/>
</dbReference>
<feature type="domain" description="Fibronectin type-III" evidence="2">
    <location>
        <begin position="230"/>
        <end position="322"/>
    </location>
</feature>
<dbReference type="EMBL" id="JAUFQU010000001">
    <property type="protein sequence ID" value="MDN3708777.1"/>
    <property type="molecule type" value="Genomic_DNA"/>
</dbReference>
<dbReference type="PANTHER" id="PTHR46708">
    <property type="entry name" value="TENASCIN"/>
    <property type="match status" value="1"/>
</dbReference>
<feature type="domain" description="Fibronectin type-III" evidence="2">
    <location>
        <begin position="504"/>
        <end position="597"/>
    </location>
</feature>
<dbReference type="RefSeq" id="WP_290364628.1">
    <property type="nucleotide sequence ID" value="NZ_JAUFQU010000001.1"/>
</dbReference>
<dbReference type="Pfam" id="PF13585">
    <property type="entry name" value="CHU_C"/>
    <property type="match status" value="1"/>
</dbReference>
<dbReference type="PROSITE" id="PS50853">
    <property type="entry name" value="FN3"/>
    <property type="match status" value="2"/>
</dbReference>
<dbReference type="InterPro" id="IPR036116">
    <property type="entry name" value="FN3_sf"/>
</dbReference>
<evidence type="ECO:0000313" key="3">
    <source>
        <dbReference type="EMBL" id="MDN3708777.1"/>
    </source>
</evidence>
<gene>
    <name evidence="3" type="ORF">QW060_16870</name>
</gene>
<sequence>MLFLSAVLGYGFIFQKNALRDFKDSIVDMSPEEGKSLSQRNNTSMFYLNPADLNYIEDFEGTHGWEFTNGTQVNKWYVGTAVNNGGTKSLYISNNNGTANTYTITTTSVTQAYKQIAIPVNTSDVQIGFDWRADGEGSSILYDYFRVWVVPETFTPTPGTQIAAGGGRVQVGGSFNLNPSWTTYNGVVNLSAFAGQNVRLVFEWRNDGSAGTQPPVAIDNVVVKGVTCSSPSNLVLTAIDATSAQLSWSAPITANVASYDYYYSTSPTAPTTPSGNTTATTVTIEGLNVYTQYYFWVRTNCGTTDGSSFWTGPIQITTTQNPAPVDFTEGFEGDTSGWTFTNGNQTNKWIIGTAVANGGTKSLYITNNNGTSNAYTTSSSTTTHAIRDLAFPVNASEATLSFDWRAVGEGTSFVYDYFKVWLVPVTYNPVPGTLIADDVEGAVQIGGTFNQQGTWQSYSQLLDVNAYAGQSRRLIFEWRNDSSGGTQPPAAIDNVEMKLITCPRPINIQVQKNNQGNMVITWQPTGTETQWEIIIQPATDPPPTDATTGIVVNGTPQYIYTQGQQGVIYNVYIRAVCGDADKSLWTDPVQFSDFNPPACADLDVSPLDLNVNENGEYIFCEAEGEVTINLDAQFDTSFFKSTTEYTVESIDYDPPFPFTGGTPMNVSIDDTWSPVINLPFSVCFYDNHFTKAQVGSNGMVVFGTNYTPNVGGSAPYSMTGYTSFPDPQYLALGNGARLKNCILGVYQDIDPSITNSGSTPNINYQVLGTYPCRALVVNFNDVDLYSNFNGCATSNPGQYYQIVIYEITNIIEVYVGNRNSCAAFNDGKGVIGLINEDHTAGTFPPNRNIGTWTAQQEAWRFRPNGETSVTFGWYANGELISTDPQHAITISETTHFEARISYPGCGDEDFEIVKDFTVKVSEEVIATKAEDIELCVFQGEIPEVNLRDKDAEVLAQIENTTNFEVNYYETFNGADTDTGRIPTPENYQPDMLPKTIYVRVENTDTECYATTSFNIVPKEAIKITKPDDIIVCVYDGIIPNVDLHQAETKLMSQIPDLNNHVITYHNSQNEAVLNQNPILNANNYQADGLPKTIYVRVSNISTQCEAVTNFRIIAGNFLDPYTIDDVLICTNYVLPALPNNYYYSTEQTGKGTVIAAGTVYGLGQHTLYINIDSENGCVTSTQFNFEVVPCTVTKGISPNGDGLNDNFDLTLYHPLQVVIYNRDGREVYTHGPGYTNQWYGQDKNGKELPDGTYFYKITTATEVLSGYVQVLREIK</sequence>
<evidence type="ECO:0000259" key="2">
    <source>
        <dbReference type="PROSITE" id="PS50853"/>
    </source>
</evidence>
<keyword evidence="4" id="KW-1185">Reference proteome</keyword>
<protein>
    <submittedName>
        <fullName evidence="3">Gliding motility-associated C-terminal domain-containing protein</fullName>
    </submittedName>
</protein>
<accession>A0ABT8CYX3</accession>
<evidence type="ECO:0000313" key="4">
    <source>
        <dbReference type="Proteomes" id="UP001242368"/>
    </source>
</evidence>
<name>A0ABT8CYX3_9FLAO</name>
<dbReference type="PANTHER" id="PTHR46708:SF2">
    <property type="entry name" value="FIBRONECTIN TYPE-III DOMAIN-CONTAINING PROTEIN"/>
    <property type="match status" value="1"/>
</dbReference>
<proteinExistence type="predicted"/>
<comment type="caution">
    <text evidence="3">The sequence shown here is derived from an EMBL/GenBank/DDBJ whole genome shotgun (WGS) entry which is preliminary data.</text>
</comment>
<dbReference type="CDD" id="cd00063">
    <property type="entry name" value="FN3"/>
    <property type="match status" value="1"/>
</dbReference>
<dbReference type="SMART" id="SM00060">
    <property type="entry name" value="FN3"/>
    <property type="match status" value="2"/>
</dbReference>
<dbReference type="SUPFAM" id="SSF49265">
    <property type="entry name" value="Fibronectin type III"/>
    <property type="match status" value="1"/>
</dbReference>
<dbReference type="InterPro" id="IPR013783">
    <property type="entry name" value="Ig-like_fold"/>
</dbReference>
<dbReference type="Gene3D" id="2.60.40.4070">
    <property type="match status" value="1"/>
</dbReference>
<dbReference type="Pfam" id="PF00041">
    <property type="entry name" value="fn3"/>
    <property type="match status" value="1"/>
</dbReference>
<dbReference type="InterPro" id="IPR050991">
    <property type="entry name" value="ECM_Regulatory_Proteins"/>
</dbReference>
<organism evidence="3 4">
    <name type="scientific">Paenimyroides ceti</name>
    <dbReference type="NCBI Taxonomy" id="395087"/>
    <lineage>
        <taxon>Bacteria</taxon>
        <taxon>Pseudomonadati</taxon>
        <taxon>Bacteroidota</taxon>
        <taxon>Flavobacteriia</taxon>
        <taxon>Flavobacteriales</taxon>
        <taxon>Flavobacteriaceae</taxon>
        <taxon>Paenimyroides</taxon>
    </lineage>
</organism>
<dbReference type="Proteomes" id="UP001242368">
    <property type="component" value="Unassembled WGS sequence"/>
</dbReference>
<keyword evidence="1" id="KW-0677">Repeat</keyword>